<dbReference type="RefSeq" id="WP_148618580.1">
    <property type="nucleotide sequence ID" value="NZ_CP042912.1"/>
</dbReference>
<sequence length="317" mass="35292">MRTRSPLQYATAILEQQLRSGWVVLAWLCVATFAMFAANAREVDADAIWLVDNEAPIFGIVESSGADSIRFRHTTDGTNFDTQTIERSAIETIVVNFDAPRLESLAHGDWQAWQDYAEELASQKRDPVARNLAIKLLIVVAGNSQDDQDREAALTDLIALARDDDERTRFHRLRYLETGIEEATIQTDSQTPIPNAVDRIAAAQLVQSIRLGRDVQGLSSDANLQKAVTAVEHICSWQELVQFSRSNRIGSAGIRRLVALEYELRSAKDPATAAGENETSWHQLADRIGSSSLLLPTIETVTEFDPQATRFDNGQWK</sequence>
<dbReference type="KEGG" id="mff:MFFC18_02120"/>
<dbReference type="Proteomes" id="UP000322214">
    <property type="component" value="Chromosome"/>
</dbReference>
<keyword evidence="1" id="KW-0472">Membrane</keyword>
<name>A0A5B9P5C2_9BACT</name>
<feature type="transmembrane region" description="Helical" evidence="1">
    <location>
        <begin position="21"/>
        <end position="38"/>
    </location>
</feature>
<keyword evidence="1" id="KW-0812">Transmembrane</keyword>
<dbReference type="STRING" id="980251.GCA_001642875_04618"/>
<proteinExistence type="predicted"/>
<gene>
    <name evidence="2" type="ORF">MFFC18_02120</name>
</gene>
<protein>
    <submittedName>
        <fullName evidence="2">Uncharacterized protein</fullName>
    </submittedName>
</protein>
<accession>A0A5B9P5C2</accession>
<keyword evidence="1" id="KW-1133">Transmembrane helix</keyword>
<evidence type="ECO:0000256" key="1">
    <source>
        <dbReference type="SAM" id="Phobius"/>
    </source>
</evidence>
<dbReference type="AlphaFoldDB" id="A0A5B9P5C2"/>
<keyword evidence="3" id="KW-1185">Reference proteome</keyword>
<reference evidence="2 3" key="1">
    <citation type="submission" date="2019-08" db="EMBL/GenBank/DDBJ databases">
        <title>Deep-cultivation of Planctomycetes and their phenomic and genomic characterization uncovers novel biology.</title>
        <authorList>
            <person name="Wiegand S."/>
            <person name="Jogler M."/>
            <person name="Boedeker C."/>
            <person name="Pinto D."/>
            <person name="Vollmers J."/>
            <person name="Rivas-Marin E."/>
            <person name="Kohn T."/>
            <person name="Peeters S.H."/>
            <person name="Heuer A."/>
            <person name="Rast P."/>
            <person name="Oberbeckmann S."/>
            <person name="Bunk B."/>
            <person name="Jeske O."/>
            <person name="Meyerdierks A."/>
            <person name="Storesund J.E."/>
            <person name="Kallscheuer N."/>
            <person name="Luecker S."/>
            <person name="Lage O.M."/>
            <person name="Pohl T."/>
            <person name="Merkel B.J."/>
            <person name="Hornburger P."/>
            <person name="Mueller R.-W."/>
            <person name="Bruemmer F."/>
            <person name="Labrenz M."/>
            <person name="Spormann A.M."/>
            <person name="Op den Camp H."/>
            <person name="Overmann J."/>
            <person name="Amann R."/>
            <person name="Jetten M.S.M."/>
            <person name="Mascher T."/>
            <person name="Medema M.H."/>
            <person name="Devos D.P."/>
            <person name="Kaster A.-K."/>
            <person name="Ovreas L."/>
            <person name="Rohde M."/>
            <person name="Galperin M.Y."/>
            <person name="Jogler C."/>
        </authorList>
    </citation>
    <scope>NUCLEOTIDE SEQUENCE [LARGE SCALE GENOMIC DNA]</scope>
    <source>
        <strain evidence="2 3">FC18</strain>
    </source>
</reference>
<evidence type="ECO:0000313" key="2">
    <source>
        <dbReference type="EMBL" id="QEG20365.1"/>
    </source>
</evidence>
<organism evidence="2 3">
    <name type="scientific">Mariniblastus fucicola</name>
    <dbReference type="NCBI Taxonomy" id="980251"/>
    <lineage>
        <taxon>Bacteria</taxon>
        <taxon>Pseudomonadati</taxon>
        <taxon>Planctomycetota</taxon>
        <taxon>Planctomycetia</taxon>
        <taxon>Pirellulales</taxon>
        <taxon>Pirellulaceae</taxon>
        <taxon>Mariniblastus</taxon>
    </lineage>
</organism>
<evidence type="ECO:0000313" key="3">
    <source>
        <dbReference type="Proteomes" id="UP000322214"/>
    </source>
</evidence>
<dbReference type="EMBL" id="CP042912">
    <property type="protein sequence ID" value="QEG20365.1"/>
    <property type="molecule type" value="Genomic_DNA"/>
</dbReference>